<organism evidence="6 7">
    <name type="scientific">Meristemomyces frigidus</name>
    <dbReference type="NCBI Taxonomy" id="1508187"/>
    <lineage>
        <taxon>Eukaryota</taxon>
        <taxon>Fungi</taxon>
        <taxon>Dikarya</taxon>
        <taxon>Ascomycota</taxon>
        <taxon>Pezizomycotina</taxon>
        <taxon>Dothideomycetes</taxon>
        <taxon>Dothideomycetidae</taxon>
        <taxon>Mycosphaerellales</taxon>
        <taxon>Teratosphaeriaceae</taxon>
        <taxon>Meristemomyces</taxon>
    </lineage>
</organism>
<dbReference type="InterPro" id="IPR013005">
    <property type="entry name" value="Ribosomal_uL4-like"/>
</dbReference>
<protein>
    <recommendedName>
        <fullName evidence="4">Large ribosomal subunit protein uL4m</fullName>
    </recommendedName>
</protein>
<dbReference type="AlphaFoldDB" id="A0AAN7YP60"/>
<dbReference type="GO" id="GO:1990904">
    <property type="term" value="C:ribonucleoprotein complex"/>
    <property type="evidence" value="ECO:0007669"/>
    <property type="project" value="UniProtKB-KW"/>
</dbReference>
<dbReference type="PANTHER" id="PTHR10746:SF6">
    <property type="entry name" value="LARGE RIBOSOMAL SUBUNIT PROTEIN UL4M"/>
    <property type="match status" value="1"/>
</dbReference>
<dbReference type="SUPFAM" id="SSF52166">
    <property type="entry name" value="Ribosomal protein L4"/>
    <property type="match status" value="1"/>
</dbReference>
<evidence type="ECO:0000256" key="4">
    <source>
        <dbReference type="ARBA" id="ARBA00040565"/>
    </source>
</evidence>
<dbReference type="InterPro" id="IPR023574">
    <property type="entry name" value="Ribosomal_uL4_dom_sf"/>
</dbReference>
<dbReference type="FunFam" id="3.40.1370.10:FF:000016">
    <property type="entry name" value="60S ribosomal protein L4, mitochondrial"/>
    <property type="match status" value="1"/>
</dbReference>
<sequence length="333" mass="37378">MAAKRLKTSADGLLTASRYTLPTRQCFSRYLTTETTSPTTTIAQAYADAQLASSSTTPILHDRPNIQPPPPRVATPKPTRPTTFTPQSNPFAKTATLTSHAFPSMEPLTHATYPGTHLLCPMRKDILHRAVIYEGDMTRQGTASTKYRSEVHGSNRKIRPQKGTGSARLGDKKSPMLKGGGVAFGPKPRDFSTKLPRKIYDLAWRTALSYRYKQGELICVEDMIELEGVHEHSAPRYLLDMLRHNNMGHANGRTLFITLEERPALFEALEAERMGREAKALEVVDVDVKDLLELGRVVVEREALEWMFVEHEDDLGPKDKLVSWERNQEALLK</sequence>
<dbReference type="Pfam" id="PF00573">
    <property type="entry name" value="Ribosomal_L4"/>
    <property type="match status" value="1"/>
</dbReference>
<comment type="caution">
    <text evidence="6">The sequence shown here is derived from an EMBL/GenBank/DDBJ whole genome shotgun (WGS) entry which is preliminary data.</text>
</comment>
<feature type="region of interest" description="Disordered" evidence="5">
    <location>
        <begin position="58"/>
        <end position="89"/>
    </location>
</feature>
<gene>
    <name evidence="6" type="ORF">LTR62_007180</name>
</gene>
<keyword evidence="2" id="KW-0689">Ribosomal protein</keyword>
<evidence type="ECO:0000256" key="1">
    <source>
        <dbReference type="ARBA" id="ARBA00010528"/>
    </source>
</evidence>
<keyword evidence="3" id="KW-0687">Ribonucleoprotein</keyword>
<proteinExistence type="inferred from homology"/>
<dbReference type="GO" id="GO:0005840">
    <property type="term" value="C:ribosome"/>
    <property type="evidence" value="ECO:0007669"/>
    <property type="project" value="UniProtKB-KW"/>
</dbReference>
<dbReference type="GO" id="GO:0006412">
    <property type="term" value="P:translation"/>
    <property type="evidence" value="ECO:0007669"/>
    <property type="project" value="InterPro"/>
</dbReference>
<evidence type="ECO:0000256" key="5">
    <source>
        <dbReference type="SAM" id="MobiDB-lite"/>
    </source>
</evidence>
<comment type="similarity">
    <text evidence="1">Belongs to the universal ribosomal protein uL4 family.</text>
</comment>
<feature type="compositionally biased region" description="Low complexity" evidence="5">
    <location>
        <begin position="74"/>
        <end position="86"/>
    </location>
</feature>
<name>A0AAN7YP60_9PEZI</name>
<dbReference type="PANTHER" id="PTHR10746">
    <property type="entry name" value="50S RIBOSOMAL PROTEIN L4"/>
    <property type="match status" value="1"/>
</dbReference>
<evidence type="ECO:0000313" key="7">
    <source>
        <dbReference type="Proteomes" id="UP001310890"/>
    </source>
</evidence>
<evidence type="ECO:0000256" key="3">
    <source>
        <dbReference type="ARBA" id="ARBA00023274"/>
    </source>
</evidence>
<reference evidence="6" key="1">
    <citation type="submission" date="2023-08" db="EMBL/GenBank/DDBJ databases">
        <title>Black Yeasts Isolated from many extreme environments.</title>
        <authorList>
            <person name="Coleine C."/>
            <person name="Stajich J.E."/>
            <person name="Selbmann L."/>
        </authorList>
    </citation>
    <scope>NUCLEOTIDE SEQUENCE</scope>
    <source>
        <strain evidence="6">CCFEE 5401</strain>
    </source>
</reference>
<dbReference type="EMBL" id="JAVRRL010000067">
    <property type="protein sequence ID" value="KAK5109306.1"/>
    <property type="molecule type" value="Genomic_DNA"/>
</dbReference>
<dbReference type="Proteomes" id="UP001310890">
    <property type="component" value="Unassembled WGS sequence"/>
</dbReference>
<dbReference type="InterPro" id="IPR002136">
    <property type="entry name" value="Ribosomal_uL4"/>
</dbReference>
<feature type="region of interest" description="Disordered" evidence="5">
    <location>
        <begin position="143"/>
        <end position="183"/>
    </location>
</feature>
<accession>A0AAN7YP60</accession>
<dbReference type="GO" id="GO:0003735">
    <property type="term" value="F:structural constituent of ribosome"/>
    <property type="evidence" value="ECO:0007669"/>
    <property type="project" value="InterPro"/>
</dbReference>
<dbReference type="Gene3D" id="3.40.1370.10">
    <property type="match status" value="1"/>
</dbReference>
<evidence type="ECO:0000313" key="6">
    <source>
        <dbReference type="EMBL" id="KAK5109306.1"/>
    </source>
</evidence>
<dbReference type="NCBIfam" id="TIGR03953">
    <property type="entry name" value="rplD_bact"/>
    <property type="match status" value="1"/>
</dbReference>
<evidence type="ECO:0000256" key="2">
    <source>
        <dbReference type="ARBA" id="ARBA00022980"/>
    </source>
</evidence>